<feature type="region of interest" description="Disordered" evidence="1">
    <location>
        <begin position="53"/>
        <end position="81"/>
    </location>
</feature>
<organism evidence="2 3">
    <name type="scientific">Pyricularia oryzae</name>
    <name type="common">Rice blast fungus</name>
    <name type="synonym">Magnaporthe oryzae</name>
    <dbReference type="NCBI Taxonomy" id="318829"/>
    <lineage>
        <taxon>Eukaryota</taxon>
        <taxon>Fungi</taxon>
        <taxon>Dikarya</taxon>
        <taxon>Ascomycota</taxon>
        <taxon>Pezizomycotina</taxon>
        <taxon>Sordariomycetes</taxon>
        <taxon>Sordariomycetidae</taxon>
        <taxon>Magnaporthales</taxon>
        <taxon>Pyriculariaceae</taxon>
        <taxon>Pyricularia</taxon>
    </lineage>
</organism>
<sequence length="945" mass="107899">MLLSTLPLRRYAPRLGFLVDSSEYLRANAWRPIPCFHAARRLATAAANAVDGTRTFQSNPPVPRNCQNDDASPKSPSKNSPLCSWDSKYFEQWAPSYVLRQWLTKGYGASERQDHLQRSAAASRSTRLPIVALQVDMMRAETARPTGLSEHLIAEQVLAQKLEFLASKGIMMEDIELWLWILRPEDPVEMASRLSSTDRPVPPFVILQVLSLRREYNDPVTLSRLYVSISRAVCGEVFPQFSTPESLDCERNPPEATSVSQLDKASPQYRYRWPPNLFIRLLYMMTRHSLHTWPASLPSIARLAERYIETITPPERKGISQELVVRQRQNYIHNAALVIFSHNARSMPLANLRYNWEAQKVMLALSMKLPRPPVIDQAGFRAIRSVLGGLRRSKPERFAASRLSKAWPPYRQAWDGLDEKRPVEDDYSRSVKAGILAREAGYAPQDADLTLDIIGGAALGKMPFINYRTTSPKLGDEASSSVIMPWAASIKATRNAQEAWQAFLRPPQAGLLPCAIIYNEMFLKLYAREVIRPDALPGTGLEVHPVHEANLTEFEKARLQPPHPSQLYEQMRNQGIRPVGPCLQVLLKNATSLKEIARYLMDSRQDVQASRMFIELIDRRKPAEHYEPDEVKHILNMPLHVFRASAVGVTRTLPYSWRHEGLTRKNPDLHRMENLINITRIRMGHEKNSNMSVWHVIFDALARPAIAVLPQPGGLPPGAYEIENRIHALRIFMRVFHHVHKTTGIVDIVMFDKLCLILRRAITAINFQRGQSKWFDDVIDDAHATLKAAAAKLSQRINTDKDQRSHFLKLPSFGYRLGPVQVRSYFRTLAYLGDHDELLTRIEWIISEGLGEDGREELLDTARDPEHPDHERLYISLLMFKSYMSHQVPPETMDALKARVIKISEEKGLAWSWPDDEDVASFMDAERYRGDEAAFWEVAQRRGRK</sequence>
<evidence type="ECO:0000313" key="3">
    <source>
        <dbReference type="Proteomes" id="UP000294847"/>
    </source>
</evidence>
<name>A0A4P7NJY4_PYROR</name>
<evidence type="ECO:0000256" key="1">
    <source>
        <dbReference type="SAM" id="MobiDB-lite"/>
    </source>
</evidence>
<evidence type="ECO:0008006" key="4">
    <source>
        <dbReference type="Google" id="ProtNLM"/>
    </source>
</evidence>
<reference evidence="2 3" key="1">
    <citation type="journal article" date="2019" name="Mol. Biol. Evol.">
        <title>Blast fungal genomes show frequent chromosomal changes, gene gains and losses, and effector gene turnover.</title>
        <authorList>
            <person name="Gomez Luciano L.B."/>
            <person name="Jason Tsai I."/>
            <person name="Chuma I."/>
            <person name="Tosa Y."/>
            <person name="Chen Y.H."/>
            <person name="Li J.Y."/>
            <person name="Li M.Y."/>
            <person name="Jade Lu M.Y."/>
            <person name="Nakayashiki H."/>
            <person name="Li W.H."/>
        </authorList>
    </citation>
    <scope>NUCLEOTIDE SEQUENCE [LARGE SCALE GENOMIC DNA]</scope>
    <source>
        <strain evidence="2">MZ5-1-6</strain>
    </source>
</reference>
<accession>A0A4P7NJY4</accession>
<feature type="compositionally biased region" description="Polar residues" evidence="1">
    <location>
        <begin position="54"/>
        <end position="81"/>
    </location>
</feature>
<dbReference type="Proteomes" id="UP000294847">
    <property type="component" value="Chromosome 5"/>
</dbReference>
<proteinExistence type="predicted"/>
<protein>
    <recommendedName>
        <fullName evidence="4">Prefoldin subunit</fullName>
    </recommendedName>
</protein>
<dbReference type="EMBL" id="CP034208">
    <property type="protein sequence ID" value="QBZ62310.1"/>
    <property type="molecule type" value="Genomic_DNA"/>
</dbReference>
<dbReference type="OMA" id="AGMMMQE"/>
<gene>
    <name evidence="2" type="ORF">PoMZ_11189</name>
</gene>
<evidence type="ECO:0000313" key="2">
    <source>
        <dbReference type="EMBL" id="QBZ62310.1"/>
    </source>
</evidence>
<dbReference type="AlphaFoldDB" id="A0A4P7NJY4"/>